<feature type="compositionally biased region" description="Low complexity" evidence="1">
    <location>
        <begin position="729"/>
        <end position="744"/>
    </location>
</feature>
<feature type="region of interest" description="Disordered" evidence="1">
    <location>
        <begin position="878"/>
        <end position="1000"/>
    </location>
</feature>
<feature type="compositionally biased region" description="Basic and acidic residues" evidence="1">
    <location>
        <begin position="90"/>
        <end position="103"/>
    </location>
</feature>
<accession>A0A7S4R9U6</accession>
<feature type="region of interest" description="Disordered" evidence="1">
    <location>
        <begin position="370"/>
        <end position="441"/>
    </location>
</feature>
<name>A0A7S4R9U6_9DINO</name>
<feature type="compositionally biased region" description="Polar residues" evidence="1">
    <location>
        <begin position="965"/>
        <end position="975"/>
    </location>
</feature>
<protein>
    <submittedName>
        <fullName evidence="2">Uncharacterized protein</fullName>
    </submittedName>
</protein>
<feature type="region of interest" description="Disordered" evidence="1">
    <location>
        <begin position="635"/>
        <end position="750"/>
    </location>
</feature>
<dbReference type="PANTHER" id="PTHR48125:SF12">
    <property type="entry name" value="AT HOOK TRANSCRIPTION FACTOR FAMILY-RELATED"/>
    <property type="match status" value="1"/>
</dbReference>
<feature type="region of interest" description="Disordered" evidence="1">
    <location>
        <begin position="466"/>
        <end position="513"/>
    </location>
</feature>
<feature type="compositionally biased region" description="Low complexity" evidence="1">
    <location>
        <begin position="33"/>
        <end position="44"/>
    </location>
</feature>
<feature type="compositionally biased region" description="Polar residues" evidence="1">
    <location>
        <begin position="829"/>
        <end position="842"/>
    </location>
</feature>
<feature type="region of interest" description="Disordered" evidence="1">
    <location>
        <begin position="820"/>
        <end position="859"/>
    </location>
</feature>
<proteinExistence type="predicted"/>
<dbReference type="PANTHER" id="PTHR48125">
    <property type="entry name" value="LP07818P1"/>
    <property type="match status" value="1"/>
</dbReference>
<feature type="compositionally biased region" description="Low complexity" evidence="1">
    <location>
        <begin position="370"/>
        <end position="379"/>
    </location>
</feature>
<feature type="compositionally biased region" description="Basic and acidic residues" evidence="1">
    <location>
        <begin position="695"/>
        <end position="704"/>
    </location>
</feature>
<feature type="region of interest" description="Disordered" evidence="1">
    <location>
        <begin position="1"/>
        <end position="112"/>
    </location>
</feature>
<gene>
    <name evidence="2" type="ORF">AMON00008_LOCUS32317</name>
</gene>
<feature type="compositionally biased region" description="Basic and acidic residues" evidence="1">
    <location>
        <begin position="652"/>
        <end position="666"/>
    </location>
</feature>
<organism evidence="2">
    <name type="scientific">Alexandrium monilatum</name>
    <dbReference type="NCBI Taxonomy" id="311494"/>
    <lineage>
        <taxon>Eukaryota</taxon>
        <taxon>Sar</taxon>
        <taxon>Alveolata</taxon>
        <taxon>Dinophyceae</taxon>
        <taxon>Gonyaulacales</taxon>
        <taxon>Pyrocystaceae</taxon>
        <taxon>Alexandrium</taxon>
    </lineage>
</organism>
<evidence type="ECO:0000313" key="2">
    <source>
        <dbReference type="EMBL" id="CAE4607924.1"/>
    </source>
</evidence>
<evidence type="ECO:0000256" key="1">
    <source>
        <dbReference type="SAM" id="MobiDB-lite"/>
    </source>
</evidence>
<dbReference type="AlphaFoldDB" id="A0A7S4R9U6"/>
<reference evidence="2" key="1">
    <citation type="submission" date="2021-01" db="EMBL/GenBank/DDBJ databases">
        <authorList>
            <person name="Corre E."/>
            <person name="Pelletier E."/>
            <person name="Niang G."/>
            <person name="Scheremetjew M."/>
            <person name="Finn R."/>
            <person name="Kale V."/>
            <person name="Holt S."/>
            <person name="Cochrane G."/>
            <person name="Meng A."/>
            <person name="Brown T."/>
            <person name="Cohen L."/>
        </authorList>
    </citation>
    <scope>NUCLEOTIDE SEQUENCE</scope>
    <source>
        <strain evidence="2">CCMP3105</strain>
    </source>
</reference>
<dbReference type="EMBL" id="HBNR01046432">
    <property type="protein sequence ID" value="CAE4607924.1"/>
    <property type="molecule type" value="Transcribed_RNA"/>
</dbReference>
<sequence>MERHAQTRSSPNLLDSALLAQGPEPMKPRAPEGSGRARSLAGRRVQAKVQEGARAPPRPTLSSPTGVTEMAPPPKPSGSSGRPALLRRRSSNEVKQCPKDKPAPTKGADADMTEEAPLDLSILTCVDSFVADLIGDAVIEDDDTVLHEYFVDSDDEVGEEDEYKEEKELFLEAICEVSETASTADDAANPQEPPPEICGLDLSAMKPTLKEQFSADIRDLSTAPPTPKQHEMFDYEDVYSLDGDIDIEGDSEDEALEYVQMAYASARRATSAGLDYQVQLADEEEKAAAAIAEAQPAEEEEKAAVPSVKALLDEQKTVEVPVASEQAEVLGAPMVQAKEAAQPKPDMPEVPLRFRPSVGSWFLRKSTRLPAASARAAPAPAVPAPAAPVQEVPEVKEAPAEELQAPAEVKAPEVKEAPAEELQAPAEVKAPEVKEAPAEEQQALAKVKVPEVKVAPAEKPQALPEVQAPEVKVAPAEKPRAQSAVQAPEVKVAPAEKPQALAEAPEVKVAPAEKPRALSAVPAPEVKVALAEKPQALAEVQEPVSKAAVAPKPVVVELPPAAPLPEVDEFLAAAKAPAPKAAAVAPKPKPTVVELPAPAPMPEVDEFLAEEQKQWEREEEDASKLVAEFLLEQAAEPRRPVPAVTPKARTQKLVEKARPAEKKNEALRMALTAPSVNFQREAQQHLKAADASPTESKKGSEPAKHSRRRTIIGAVVRDSGDGERPDTGSLAASSSPKSPSWALPTSRVGTAQPTAVKRAVFFQGSATGTVRQARQLMGSTHQDLASAFRMDSDTEENAANSSKRQPSIAAAYEALGVEFHSLEQDGESPATSRLQRVPSSSDPKFGLSAKQASRSGHRVDLRASPLSHAANSMVLGGAAAATAPPPSRGGGARRPAPPSSQAGFEPSPPASRHGRRGRVQLRAPQSAMAMDLNDTTSPRAAPAAPGREELARVSSSLGPLYKTKQLGSNLPSLPKQSLADWSIGSTGKRRMGAAGPTAAF</sequence>